<gene>
    <name evidence="1" type="ORF">AOQ84DRAFT_329839</name>
</gene>
<dbReference type="GO" id="GO:0016787">
    <property type="term" value="F:hydrolase activity"/>
    <property type="evidence" value="ECO:0007669"/>
    <property type="project" value="UniProtKB-KW"/>
</dbReference>
<dbReference type="PANTHER" id="PTHR47668:SF1">
    <property type="entry name" value="DIENELACTONE HYDROLASE DOMAIN-CONTAINING PROTEIN-RELATED"/>
    <property type="match status" value="1"/>
</dbReference>
<evidence type="ECO:0000313" key="1">
    <source>
        <dbReference type="EMBL" id="OCL15168.1"/>
    </source>
</evidence>
<keyword evidence="2" id="KW-1185">Reference proteome</keyword>
<dbReference type="Gene3D" id="3.40.50.1820">
    <property type="entry name" value="alpha/beta hydrolase"/>
    <property type="match status" value="1"/>
</dbReference>
<dbReference type="OrthoDB" id="2147163at2759"/>
<accession>A0A8E2JZG7</accession>
<protein>
    <submittedName>
        <fullName evidence="1">Dienelactone hydrolase</fullName>
    </submittedName>
</protein>
<dbReference type="EMBL" id="KV748480">
    <property type="protein sequence ID" value="OCL15168.1"/>
    <property type="molecule type" value="Genomic_DNA"/>
</dbReference>
<name>A0A8E2JZG7_9PEZI</name>
<keyword evidence="1" id="KW-0378">Hydrolase</keyword>
<dbReference type="InterPro" id="IPR029058">
    <property type="entry name" value="AB_hydrolase_fold"/>
</dbReference>
<reference evidence="1 2" key="1">
    <citation type="journal article" date="2016" name="Nat. Commun.">
        <title>Ectomycorrhizal ecology is imprinted in the genome of the dominant symbiotic fungus Cenococcum geophilum.</title>
        <authorList>
            <consortium name="DOE Joint Genome Institute"/>
            <person name="Peter M."/>
            <person name="Kohler A."/>
            <person name="Ohm R.A."/>
            <person name="Kuo A."/>
            <person name="Krutzmann J."/>
            <person name="Morin E."/>
            <person name="Arend M."/>
            <person name="Barry K.W."/>
            <person name="Binder M."/>
            <person name="Choi C."/>
            <person name="Clum A."/>
            <person name="Copeland A."/>
            <person name="Grisel N."/>
            <person name="Haridas S."/>
            <person name="Kipfer T."/>
            <person name="LaButti K."/>
            <person name="Lindquist E."/>
            <person name="Lipzen A."/>
            <person name="Maire R."/>
            <person name="Meier B."/>
            <person name="Mihaltcheva S."/>
            <person name="Molinier V."/>
            <person name="Murat C."/>
            <person name="Poggeler S."/>
            <person name="Quandt C.A."/>
            <person name="Sperisen C."/>
            <person name="Tritt A."/>
            <person name="Tisserant E."/>
            <person name="Crous P.W."/>
            <person name="Henrissat B."/>
            <person name="Nehls U."/>
            <person name="Egli S."/>
            <person name="Spatafora J.W."/>
            <person name="Grigoriev I.V."/>
            <person name="Martin F.M."/>
        </authorList>
    </citation>
    <scope>NUCLEOTIDE SEQUENCE [LARGE SCALE GENOMIC DNA]</scope>
    <source>
        <strain evidence="1 2">CBS 207.34</strain>
    </source>
</reference>
<organism evidence="1 2">
    <name type="scientific">Glonium stellatum</name>
    <dbReference type="NCBI Taxonomy" id="574774"/>
    <lineage>
        <taxon>Eukaryota</taxon>
        <taxon>Fungi</taxon>
        <taxon>Dikarya</taxon>
        <taxon>Ascomycota</taxon>
        <taxon>Pezizomycotina</taxon>
        <taxon>Dothideomycetes</taxon>
        <taxon>Pleosporomycetidae</taxon>
        <taxon>Gloniales</taxon>
        <taxon>Gloniaceae</taxon>
        <taxon>Glonium</taxon>
    </lineage>
</organism>
<dbReference type="Proteomes" id="UP000250140">
    <property type="component" value="Unassembled WGS sequence"/>
</dbReference>
<proteinExistence type="predicted"/>
<sequence>MASKSGYIPKGRYDSIGAWNAYVTGNESSKTGILEVTDAFGLVPPTIRGADLLAELTNSVVVLPDYFHGQPALISWITEDGSPVEETKDQYIKFVAEKAQAPENLPNVLKSMEEVKRHWPDINTWGGLGIGWGGKETSGPETPFKASGQAFPSRPAREDVERFTIPHICLASQTDNKEGIAAYAELLNGKAGEVETYDIYHGWMGARAMMDDLRTVNEFERGYNQLANFFIKHL</sequence>
<dbReference type="PANTHER" id="PTHR47668">
    <property type="entry name" value="DIENELACTONE HYDROLASE FAMILY PROTEIN (AFU_ORTHOLOGUE AFUA_6G01940)"/>
    <property type="match status" value="1"/>
</dbReference>
<dbReference type="AlphaFoldDB" id="A0A8E2JZG7"/>
<evidence type="ECO:0000313" key="2">
    <source>
        <dbReference type="Proteomes" id="UP000250140"/>
    </source>
</evidence>